<proteinExistence type="inferred from homology"/>
<dbReference type="Proteomes" id="UP000514713">
    <property type="component" value="Plasmid pNe_5"/>
</dbReference>
<dbReference type="InterPro" id="IPR018168">
    <property type="entry name" value="Ubi_Hdrlase_CS"/>
</dbReference>
<dbReference type="PRINTS" id="PR00420">
    <property type="entry name" value="RNGMNOXGNASE"/>
</dbReference>
<dbReference type="FunFam" id="3.50.50.60:FF:000021">
    <property type="entry name" value="Ubiquinone biosynthesis monooxygenase COQ6"/>
    <property type="match status" value="1"/>
</dbReference>
<comment type="similarity">
    <text evidence="2">Belongs to the UbiH/COQ6 family.</text>
</comment>
<evidence type="ECO:0000259" key="7">
    <source>
        <dbReference type="Pfam" id="PF01494"/>
    </source>
</evidence>
<evidence type="ECO:0000256" key="3">
    <source>
        <dbReference type="ARBA" id="ARBA00022630"/>
    </source>
</evidence>
<dbReference type="NCBIfam" id="NF005612">
    <property type="entry name" value="PRK07364.1"/>
    <property type="match status" value="1"/>
</dbReference>
<feature type="domain" description="FAD-binding" evidence="7">
    <location>
        <begin position="11"/>
        <end position="341"/>
    </location>
</feature>
<dbReference type="GO" id="GO:0016705">
    <property type="term" value="F:oxidoreductase activity, acting on paired donors, with incorporation or reduction of molecular oxygen"/>
    <property type="evidence" value="ECO:0007669"/>
    <property type="project" value="InterPro"/>
</dbReference>
<reference evidence="9" key="1">
    <citation type="submission" date="2020-06" db="EMBL/GenBank/DDBJ databases">
        <title>Nostoc edaphicum CCNP1411 genome.</title>
        <authorList>
            <person name="Fidor A."/>
            <person name="Grabski M."/>
            <person name="Gawor J."/>
            <person name="Gromadka R."/>
            <person name="Wegrzyn G."/>
            <person name="Mazur-Marzec H."/>
        </authorList>
    </citation>
    <scope>NUCLEOTIDE SEQUENCE [LARGE SCALE GENOMIC DNA]</scope>
    <source>
        <strain evidence="9">CCNP1411</strain>
        <plasmid evidence="9">pne_5</plasmid>
    </source>
</reference>
<keyword evidence="9" id="KW-1185">Reference proteome</keyword>
<dbReference type="PANTHER" id="PTHR43876:SF7">
    <property type="entry name" value="UBIQUINONE BIOSYNTHESIS MONOOXYGENASE COQ6, MITOCHONDRIAL"/>
    <property type="match status" value="1"/>
</dbReference>
<dbReference type="SUPFAM" id="SSF51905">
    <property type="entry name" value="FAD/NAD(P)-binding domain"/>
    <property type="match status" value="1"/>
</dbReference>
<sequence length="452" mass="50369">MTNFEFPTINYDVVIVGGGISGLTLACGLRSRSVSIGAASRREGESSGLQILVVEAQQEQQVTKRSRVYALSPMTSQIFRDLGVWEQISPKISHFSRVLLSDADYPHLVEFCPKDLGEPAVYHCGEHGVLMAALQQRVATAANITCCYETQVVEVRYGAETAGVVLENSQGQQRLQSKLVVAADGINSQIRSSAGIKTNGWAYWQSCITAFVAPERSHQNIGYERFWSSGPFAILPLPDNRCQIVWIAPHTEAQAIVALPSDQFMTELQQRYGDQMGKLTLLSQPLVFPAQLMQSRSYCQPRLVLLGDAAHCCHPVGGQGLNMGIRDAAALAQVLQTAQQQKQDLGSLIVLKRYDRWRRYENWVVLAFTDILNRSFSNHWLPMVRLRRLLLRLIIYWSFPRRLLLRLMTGLWGRQPQLNALSAEKVSNGNGSVKHIASDRSSSAALQNIDMN</sequence>
<dbReference type="Gene3D" id="3.50.50.60">
    <property type="entry name" value="FAD/NAD(P)-binding domain"/>
    <property type="match status" value="2"/>
</dbReference>
<dbReference type="GO" id="GO:0004497">
    <property type="term" value="F:monooxygenase activity"/>
    <property type="evidence" value="ECO:0007669"/>
    <property type="project" value="UniProtKB-KW"/>
</dbReference>
<dbReference type="RefSeq" id="WP_181927354.1">
    <property type="nucleotide sequence ID" value="NZ_CP054697.1"/>
</dbReference>
<protein>
    <submittedName>
        <fullName evidence="8">FAD-dependent hydroxylase</fullName>
    </submittedName>
</protein>
<dbReference type="PROSITE" id="PS01304">
    <property type="entry name" value="UBIH"/>
    <property type="match status" value="1"/>
</dbReference>
<gene>
    <name evidence="8" type="ORF">HUN01_01480</name>
</gene>
<evidence type="ECO:0000313" key="8">
    <source>
        <dbReference type="EMBL" id="QMS86318.1"/>
    </source>
</evidence>
<evidence type="ECO:0000256" key="5">
    <source>
        <dbReference type="ARBA" id="ARBA00023002"/>
    </source>
</evidence>
<dbReference type="Pfam" id="PF01494">
    <property type="entry name" value="FAD_binding_3"/>
    <property type="match status" value="1"/>
</dbReference>
<dbReference type="EMBL" id="CP054697">
    <property type="protein sequence ID" value="QMS86318.1"/>
    <property type="molecule type" value="Genomic_DNA"/>
</dbReference>
<evidence type="ECO:0000256" key="2">
    <source>
        <dbReference type="ARBA" id="ARBA00005349"/>
    </source>
</evidence>
<dbReference type="GO" id="GO:0110142">
    <property type="term" value="C:ubiquinone biosynthesis complex"/>
    <property type="evidence" value="ECO:0007669"/>
    <property type="project" value="UniProtKB-ARBA"/>
</dbReference>
<dbReference type="InterPro" id="IPR002938">
    <property type="entry name" value="FAD-bd"/>
</dbReference>
<keyword evidence="4" id="KW-0274">FAD</keyword>
<dbReference type="NCBIfam" id="TIGR01988">
    <property type="entry name" value="Ubi-OHases"/>
    <property type="match status" value="1"/>
</dbReference>
<dbReference type="GO" id="GO:0071949">
    <property type="term" value="F:FAD binding"/>
    <property type="evidence" value="ECO:0007669"/>
    <property type="project" value="InterPro"/>
</dbReference>
<dbReference type="InterPro" id="IPR051205">
    <property type="entry name" value="UbiH/COQ6_monooxygenase"/>
</dbReference>
<dbReference type="KEGG" id="ned:HUN01_01480"/>
<dbReference type="GO" id="GO:0006744">
    <property type="term" value="P:ubiquinone biosynthetic process"/>
    <property type="evidence" value="ECO:0007669"/>
    <property type="project" value="InterPro"/>
</dbReference>
<evidence type="ECO:0000256" key="6">
    <source>
        <dbReference type="ARBA" id="ARBA00023033"/>
    </source>
</evidence>
<dbReference type="PANTHER" id="PTHR43876">
    <property type="entry name" value="UBIQUINONE BIOSYNTHESIS MONOOXYGENASE COQ6, MITOCHONDRIAL"/>
    <property type="match status" value="1"/>
</dbReference>
<organism evidence="8 9">
    <name type="scientific">Nostoc edaphicum CCNP1411</name>
    <dbReference type="NCBI Taxonomy" id="1472755"/>
    <lineage>
        <taxon>Bacteria</taxon>
        <taxon>Bacillati</taxon>
        <taxon>Cyanobacteriota</taxon>
        <taxon>Cyanophyceae</taxon>
        <taxon>Nostocales</taxon>
        <taxon>Nostocaceae</taxon>
        <taxon>Nostoc</taxon>
    </lineage>
</organism>
<dbReference type="InterPro" id="IPR036188">
    <property type="entry name" value="FAD/NAD-bd_sf"/>
</dbReference>
<keyword evidence="6" id="KW-0503">Monooxygenase</keyword>
<evidence type="ECO:0000256" key="4">
    <source>
        <dbReference type="ARBA" id="ARBA00022827"/>
    </source>
</evidence>
<evidence type="ECO:0000256" key="1">
    <source>
        <dbReference type="ARBA" id="ARBA00001974"/>
    </source>
</evidence>
<dbReference type="InterPro" id="IPR010971">
    <property type="entry name" value="UbiH/COQ6"/>
</dbReference>
<name>A0A7D7L8S0_9NOSO</name>
<geneLocation type="plasmid" evidence="9">
    <name>pne_5</name>
</geneLocation>
<keyword evidence="3" id="KW-0285">Flavoprotein</keyword>
<accession>A0A7D7L8S0</accession>
<keyword evidence="5" id="KW-0560">Oxidoreductase</keyword>
<evidence type="ECO:0000313" key="9">
    <source>
        <dbReference type="Proteomes" id="UP000514713"/>
    </source>
</evidence>
<comment type="cofactor">
    <cofactor evidence="1">
        <name>FAD</name>
        <dbReference type="ChEBI" id="CHEBI:57692"/>
    </cofactor>
</comment>
<keyword evidence="8" id="KW-0614">Plasmid</keyword>
<dbReference type="AlphaFoldDB" id="A0A7D7L8S0"/>